<evidence type="ECO:0000313" key="2">
    <source>
        <dbReference type="EMBL" id="KAG6435872.1"/>
    </source>
</evidence>
<reference evidence="2" key="1">
    <citation type="submission" date="2018-01" db="EMBL/GenBank/DDBJ databases">
        <authorList>
            <person name="Mao J.F."/>
        </authorList>
    </citation>
    <scope>NUCLEOTIDE SEQUENCE</scope>
    <source>
        <strain evidence="2">Huo1</strain>
        <tissue evidence="2">Leaf</tissue>
    </source>
</reference>
<gene>
    <name evidence="2" type="ORF">SASPL_100753</name>
</gene>
<dbReference type="EMBL" id="PNBA02000001">
    <property type="protein sequence ID" value="KAG6435872.1"/>
    <property type="molecule type" value="Genomic_DNA"/>
</dbReference>
<protein>
    <recommendedName>
        <fullName evidence="4">Protein FAR1-RELATED SEQUENCE</fullName>
    </recommendedName>
</protein>
<proteinExistence type="predicted"/>
<dbReference type="Proteomes" id="UP000298416">
    <property type="component" value="Unassembled WGS sequence"/>
</dbReference>
<evidence type="ECO:0000256" key="1">
    <source>
        <dbReference type="SAM" id="MobiDB-lite"/>
    </source>
</evidence>
<feature type="region of interest" description="Disordered" evidence="1">
    <location>
        <begin position="1"/>
        <end position="47"/>
    </location>
</feature>
<organism evidence="2">
    <name type="scientific">Salvia splendens</name>
    <name type="common">Scarlet sage</name>
    <dbReference type="NCBI Taxonomy" id="180675"/>
    <lineage>
        <taxon>Eukaryota</taxon>
        <taxon>Viridiplantae</taxon>
        <taxon>Streptophyta</taxon>
        <taxon>Embryophyta</taxon>
        <taxon>Tracheophyta</taxon>
        <taxon>Spermatophyta</taxon>
        <taxon>Magnoliopsida</taxon>
        <taxon>eudicotyledons</taxon>
        <taxon>Gunneridae</taxon>
        <taxon>Pentapetalae</taxon>
        <taxon>asterids</taxon>
        <taxon>lamiids</taxon>
        <taxon>Lamiales</taxon>
        <taxon>Lamiaceae</taxon>
        <taxon>Nepetoideae</taxon>
        <taxon>Mentheae</taxon>
        <taxon>Salviinae</taxon>
        <taxon>Salvia</taxon>
        <taxon>Salvia subgen. Calosphace</taxon>
        <taxon>core Calosphace</taxon>
    </lineage>
</organism>
<reference evidence="2" key="2">
    <citation type="submission" date="2020-08" db="EMBL/GenBank/DDBJ databases">
        <title>Plant Genome Project.</title>
        <authorList>
            <person name="Zhang R.-G."/>
        </authorList>
    </citation>
    <scope>NUCLEOTIDE SEQUENCE</scope>
    <source>
        <strain evidence="2">Huo1</strain>
        <tissue evidence="2">Leaf</tissue>
    </source>
</reference>
<accession>A0A8X9AAK7</accession>
<evidence type="ECO:0000313" key="3">
    <source>
        <dbReference type="Proteomes" id="UP000298416"/>
    </source>
</evidence>
<evidence type="ECO:0008006" key="4">
    <source>
        <dbReference type="Google" id="ProtNLM"/>
    </source>
</evidence>
<sequence length="307" mass="34609">MVEMGVPEPEEAEESVQVEVSGADRTAEPEQQMGNHSEQEEAGADVCSPEGVRQKVFAKRCSAKGVRQKVFAKRYPGMDYETPSTSHVDNQSPVDDIVQNTVQAVSIEWVATYLMYAYRTALVCCHIFLVLKNKKYRLIPEYLIGGRWLKSSLLKAVHGVQNSDVATHVYVDEKKKAQAILLGEMLGLYQAVSVDIDQIHELTSIVREARQQIFADGVVTSTAQKKKIMEEFYGAEAPQEVDVQPPEVVSTKGSGSRLPSRVEKALKLKNKAMRQCKKCQEWGHHDSRNCDKFKEKEKMRSRRNSDF</sequence>
<dbReference type="AlphaFoldDB" id="A0A8X9AAK7"/>
<name>A0A8X9AAK7_SALSN</name>
<comment type="caution">
    <text evidence="2">The sequence shown here is derived from an EMBL/GenBank/DDBJ whole genome shotgun (WGS) entry which is preliminary data.</text>
</comment>
<feature type="region of interest" description="Disordered" evidence="1">
    <location>
        <begin position="278"/>
        <end position="307"/>
    </location>
</feature>
<keyword evidence="3" id="KW-1185">Reference proteome</keyword>